<keyword evidence="2" id="KW-0813">Transport</keyword>
<evidence type="ECO:0000313" key="8">
    <source>
        <dbReference type="Proteomes" id="UP000000740"/>
    </source>
</evidence>
<feature type="compositionally biased region" description="Basic and acidic residues" evidence="5">
    <location>
        <begin position="321"/>
        <end position="332"/>
    </location>
</feature>
<dbReference type="InterPro" id="IPR025302">
    <property type="entry name" value="DrrA1/2-like_C"/>
</dbReference>
<evidence type="ECO:0000256" key="2">
    <source>
        <dbReference type="ARBA" id="ARBA00022448"/>
    </source>
</evidence>
<evidence type="ECO:0000313" key="7">
    <source>
        <dbReference type="EMBL" id="ACM57015.1"/>
    </source>
</evidence>
<dbReference type="RefSeq" id="WP_015910157.1">
    <property type="nucleotide sequence ID" value="NC_012029.1"/>
</dbReference>
<dbReference type="PANTHER" id="PTHR42711:SF5">
    <property type="entry name" value="ABC TRANSPORTER ATP-BINDING PROTEIN NATA"/>
    <property type="match status" value="1"/>
</dbReference>
<dbReference type="HOGENOM" id="CLU_000604_1_2_2"/>
<name>B9LNS7_HALLT</name>
<comment type="similarity">
    <text evidence="1">Belongs to the ABC transporter superfamily.</text>
</comment>
<gene>
    <name evidence="7" type="ordered locus">Hlac_1427</name>
</gene>
<dbReference type="Proteomes" id="UP000000740">
    <property type="component" value="Chromosome 1"/>
</dbReference>
<dbReference type="EMBL" id="CP001365">
    <property type="protein sequence ID" value="ACM57015.1"/>
    <property type="molecule type" value="Genomic_DNA"/>
</dbReference>
<dbReference type="AlphaFoldDB" id="B9LNS7"/>
<dbReference type="PROSITE" id="PS00211">
    <property type="entry name" value="ABC_TRANSPORTER_1"/>
    <property type="match status" value="1"/>
</dbReference>
<feature type="domain" description="ABC transporter" evidence="6">
    <location>
        <begin position="2"/>
        <end position="229"/>
    </location>
</feature>
<dbReference type="SMART" id="SM00382">
    <property type="entry name" value="AAA"/>
    <property type="match status" value="1"/>
</dbReference>
<feature type="region of interest" description="Disordered" evidence="5">
    <location>
        <begin position="305"/>
        <end position="332"/>
    </location>
</feature>
<keyword evidence="4" id="KW-0067">ATP-binding</keyword>
<evidence type="ECO:0000256" key="3">
    <source>
        <dbReference type="ARBA" id="ARBA00022741"/>
    </source>
</evidence>
<keyword evidence="3" id="KW-0547">Nucleotide-binding</keyword>
<dbReference type="GeneID" id="7400746"/>
<sequence length="332" mass="36115">MIEVEGLRKTYGDFAAVVDSTFSVAEGEVFGIVGPNGAGKTTTLKVLAGLVDPSDGEVEVAGFASDDPEMRRQLGFLPEESPLYEEMTPLSYLRFFADLYDVPRKAANERIEAALDRLELDHRERRLGDMSKGMKRKVAIARSLVNDPDVLVYDEPASGLDPVTTNSVLEFTRELRSTGKTVVFSAHNLYHVESVCDRVAVMDEGRIVARGSVDGIRERHGETTYRVFTDVSPARTDALADIFDDIDAAIEEVGDRFRTTVPTMDAVAAVREAAAAAGGEVVDIRTREPSLEDVFLDIVGRPMPGRYTGGGGDAASTAETETDRLTESEEAE</sequence>
<dbReference type="InterPro" id="IPR003593">
    <property type="entry name" value="AAA+_ATPase"/>
</dbReference>
<accession>B9LNS7</accession>
<dbReference type="PROSITE" id="PS50893">
    <property type="entry name" value="ABC_TRANSPORTER_2"/>
    <property type="match status" value="1"/>
</dbReference>
<dbReference type="InterPro" id="IPR027417">
    <property type="entry name" value="P-loop_NTPase"/>
</dbReference>
<organism evidence="7 8">
    <name type="scientific">Halorubrum lacusprofundi (strain ATCC 49239 / DSM 5036 / JCM 8891 / ACAM 34)</name>
    <dbReference type="NCBI Taxonomy" id="416348"/>
    <lineage>
        <taxon>Archaea</taxon>
        <taxon>Methanobacteriati</taxon>
        <taxon>Methanobacteriota</taxon>
        <taxon>Stenosarchaea group</taxon>
        <taxon>Halobacteria</taxon>
        <taxon>Halobacteriales</taxon>
        <taxon>Haloferacaceae</taxon>
        <taxon>Halorubrum</taxon>
    </lineage>
</organism>
<dbReference type="InterPro" id="IPR003439">
    <property type="entry name" value="ABC_transporter-like_ATP-bd"/>
</dbReference>
<dbReference type="eggNOG" id="arCOG00194">
    <property type="taxonomic scope" value="Archaea"/>
</dbReference>
<evidence type="ECO:0000256" key="4">
    <source>
        <dbReference type="ARBA" id="ARBA00022840"/>
    </source>
</evidence>
<evidence type="ECO:0000256" key="1">
    <source>
        <dbReference type="ARBA" id="ARBA00005417"/>
    </source>
</evidence>
<keyword evidence="8" id="KW-1185">Reference proteome</keyword>
<dbReference type="Gene3D" id="3.40.50.300">
    <property type="entry name" value="P-loop containing nucleotide triphosphate hydrolases"/>
    <property type="match status" value="1"/>
</dbReference>
<dbReference type="Pfam" id="PF13732">
    <property type="entry name" value="DrrA1-3_C"/>
    <property type="match status" value="1"/>
</dbReference>
<reference evidence="7 8" key="1">
    <citation type="journal article" date="2016" name="Stand. Genomic Sci.">
        <title>Complete genome sequence of the Antarctic Halorubrum lacusprofundi type strain ACAM 34.</title>
        <authorList>
            <person name="Anderson I.J."/>
            <person name="DasSarma P."/>
            <person name="Lucas S."/>
            <person name="Copeland A."/>
            <person name="Lapidus A."/>
            <person name="Del Rio T.G."/>
            <person name="Tice H."/>
            <person name="Dalin E."/>
            <person name="Bruce D.C."/>
            <person name="Goodwin L."/>
            <person name="Pitluck S."/>
            <person name="Sims D."/>
            <person name="Brettin T.S."/>
            <person name="Detter J.C."/>
            <person name="Han C.S."/>
            <person name="Larimer F."/>
            <person name="Hauser L."/>
            <person name="Land M."/>
            <person name="Ivanova N."/>
            <person name="Richardson P."/>
            <person name="Cavicchioli R."/>
            <person name="DasSarma S."/>
            <person name="Woese C.R."/>
            <person name="Kyrpides N.C."/>
        </authorList>
    </citation>
    <scope>NUCLEOTIDE SEQUENCE [LARGE SCALE GENOMIC DNA]</scope>
    <source>
        <strain evidence="8">ATCC 49239 / DSM 5036 / JCM 8891 / ACAM 34</strain>
    </source>
</reference>
<evidence type="ECO:0000256" key="5">
    <source>
        <dbReference type="SAM" id="MobiDB-lite"/>
    </source>
</evidence>
<proteinExistence type="inferred from homology"/>
<dbReference type="InterPro" id="IPR017871">
    <property type="entry name" value="ABC_transporter-like_CS"/>
</dbReference>
<dbReference type="SUPFAM" id="SSF52540">
    <property type="entry name" value="P-loop containing nucleoside triphosphate hydrolases"/>
    <property type="match status" value="1"/>
</dbReference>
<dbReference type="GO" id="GO:0016887">
    <property type="term" value="F:ATP hydrolysis activity"/>
    <property type="evidence" value="ECO:0007669"/>
    <property type="project" value="InterPro"/>
</dbReference>
<dbReference type="PANTHER" id="PTHR42711">
    <property type="entry name" value="ABC TRANSPORTER ATP-BINDING PROTEIN"/>
    <property type="match status" value="1"/>
</dbReference>
<dbReference type="InterPro" id="IPR050763">
    <property type="entry name" value="ABC_transporter_ATP-binding"/>
</dbReference>
<dbReference type="KEGG" id="hla:Hlac_1427"/>
<protein>
    <submittedName>
        <fullName evidence="7">ABC transporter related</fullName>
    </submittedName>
</protein>
<evidence type="ECO:0000259" key="6">
    <source>
        <dbReference type="PROSITE" id="PS50893"/>
    </source>
</evidence>
<dbReference type="GO" id="GO:0005524">
    <property type="term" value="F:ATP binding"/>
    <property type="evidence" value="ECO:0007669"/>
    <property type="project" value="UniProtKB-KW"/>
</dbReference>
<dbReference type="Pfam" id="PF00005">
    <property type="entry name" value="ABC_tran"/>
    <property type="match status" value="1"/>
</dbReference>